<name>A0ACC2CA39_DIPCM</name>
<proteinExistence type="predicted"/>
<organism evidence="1 2">
    <name type="scientific">Diphasiastrum complanatum</name>
    <name type="common">Issler's clubmoss</name>
    <name type="synonym">Lycopodium complanatum</name>
    <dbReference type="NCBI Taxonomy" id="34168"/>
    <lineage>
        <taxon>Eukaryota</taxon>
        <taxon>Viridiplantae</taxon>
        <taxon>Streptophyta</taxon>
        <taxon>Embryophyta</taxon>
        <taxon>Tracheophyta</taxon>
        <taxon>Lycopodiopsida</taxon>
        <taxon>Lycopodiales</taxon>
        <taxon>Lycopodiaceae</taxon>
        <taxon>Lycopodioideae</taxon>
        <taxon>Diphasiastrum</taxon>
    </lineage>
</organism>
<evidence type="ECO:0000313" key="2">
    <source>
        <dbReference type="Proteomes" id="UP001162992"/>
    </source>
</evidence>
<protein>
    <submittedName>
        <fullName evidence="1">Uncharacterized protein</fullName>
    </submittedName>
</protein>
<dbReference type="EMBL" id="CM055102">
    <property type="protein sequence ID" value="KAJ7538734.1"/>
    <property type="molecule type" value="Genomic_DNA"/>
</dbReference>
<evidence type="ECO:0000313" key="1">
    <source>
        <dbReference type="EMBL" id="KAJ7538734.1"/>
    </source>
</evidence>
<comment type="caution">
    <text evidence="1">The sequence shown here is derived from an EMBL/GenBank/DDBJ whole genome shotgun (WGS) entry which is preliminary data.</text>
</comment>
<accession>A0ACC2CA39</accession>
<reference evidence="2" key="1">
    <citation type="journal article" date="2024" name="Proc. Natl. Acad. Sci. U.S.A.">
        <title>Extraordinary preservation of gene collinearity over three hundred million years revealed in homosporous lycophytes.</title>
        <authorList>
            <person name="Li C."/>
            <person name="Wickell D."/>
            <person name="Kuo L.Y."/>
            <person name="Chen X."/>
            <person name="Nie B."/>
            <person name="Liao X."/>
            <person name="Peng D."/>
            <person name="Ji J."/>
            <person name="Jenkins J."/>
            <person name="Williams M."/>
            <person name="Shu S."/>
            <person name="Plott C."/>
            <person name="Barry K."/>
            <person name="Rajasekar S."/>
            <person name="Grimwood J."/>
            <person name="Han X."/>
            <person name="Sun S."/>
            <person name="Hou Z."/>
            <person name="He W."/>
            <person name="Dai G."/>
            <person name="Sun C."/>
            <person name="Schmutz J."/>
            <person name="Leebens-Mack J.H."/>
            <person name="Li F.W."/>
            <person name="Wang L."/>
        </authorList>
    </citation>
    <scope>NUCLEOTIDE SEQUENCE [LARGE SCALE GENOMIC DNA]</scope>
    <source>
        <strain evidence="2">cv. PW_Plant_1</strain>
    </source>
</reference>
<gene>
    <name evidence="1" type="ORF">O6H91_11G061600</name>
</gene>
<keyword evidence="2" id="KW-1185">Reference proteome</keyword>
<dbReference type="Proteomes" id="UP001162992">
    <property type="component" value="Chromosome 11"/>
</dbReference>
<sequence length="787" mass="87037">MAALPSSLQLFCIRSVEKHRTSIHTFRISQEKSSVKLSPCALSLSSTTQLWVPRGLFRDSWSIRLWTKIRSAHHPLLKAEDTGPRATWVVPPTKDMAVTILKLQSLLFTRAVAVTQACPPLMNCAPPMALMAFAVWGLGPCLRLIRRTLFLREDRSWEKSRTYHIMASYMRPLVLWMGVILICRTFDPLVLSSDTSQAIKERFVNFVRSLSTVLAFAFCTASLTQQLQKFVMERHGMEDGRKLGMQFIGNTIYTSVWVAAVCLFMELLGFSTQRWITAGGFGTVLVTLAGREIFTNFLSSIMIHATRPFVESEWIQTKIEGQDVSGTVEHVGWWSPTVIRGDDREAVHIPNHKFTVSVVRNLTQKTHWRIKAHLGISHLDFSKITYIVSDMRKVLAKYPQVEHKRLHRRVFLDNIDPDNQALLILVSCFVKTSHFEEYLRVKEIILLDLLKVISHHNARLATPIRTIQRVYDESEARQAPRSGESSYRPFLLVGSSSSGDSNEAHNKGVPLRNVATAEKSSLDSEQVVSSMVNGEGSQDLKTKSKSKEKAQVVNESISIKSALASTNNGQGSKLQLEGLDSMGLHSNDITLLGAAFEKPPAKIPEGRLNSGPSEKSSSKTPISEHGVQNQGTGGEILAGRAEKVEASEGESSADLQEVRHIPKITMDLSLQDHRVKSNSNESHDDPWKTQGSLSTATPGSKQEDGLSYSRTASPVDIGGGTSVGRSQSVEENLVLGVALDGPKRTLPLDNKISSSTEQKDFVASRNGSGNSSKDRQESTQNKGLSSS</sequence>